<feature type="compositionally biased region" description="Basic residues" evidence="2">
    <location>
        <begin position="1"/>
        <end position="10"/>
    </location>
</feature>
<protein>
    <recommendedName>
        <fullName evidence="7">Rho-GAP domain-containing protein</fullName>
    </recommendedName>
</protein>
<reference evidence="5 6" key="1">
    <citation type="submission" date="2017-12" db="EMBL/GenBank/DDBJ databases">
        <title>Genome Sequence of the Amphotericin B-resistant Candida duobushaemulonii strain, B09383.</title>
        <authorList>
            <person name="Chow N.A."/>
            <person name="Gade L."/>
            <person name="Batra D."/>
            <person name="Rowe L.A."/>
            <person name="Loparev V.N."/>
            <person name="Litvintseva A.P."/>
        </authorList>
    </citation>
    <scope>NUCLEOTIDE SEQUENCE [LARGE SCALE GENOMIC DNA]</scope>
    <source>
        <strain evidence="5 6">B09383</strain>
    </source>
</reference>
<name>A0A2V1AB55_9ASCO</name>
<dbReference type="Pfam" id="PF00617">
    <property type="entry name" value="RasGEF"/>
    <property type="match status" value="1"/>
</dbReference>
<feature type="domain" description="Ras-GEF" evidence="3">
    <location>
        <begin position="395"/>
        <end position="676"/>
    </location>
</feature>
<dbReference type="InterPro" id="IPR001895">
    <property type="entry name" value="RASGEF_cat_dom"/>
</dbReference>
<feature type="compositionally biased region" description="Basic and acidic residues" evidence="2">
    <location>
        <begin position="15"/>
        <end position="31"/>
    </location>
</feature>
<dbReference type="PROSITE" id="PS50238">
    <property type="entry name" value="RHOGAP"/>
    <property type="match status" value="1"/>
</dbReference>
<dbReference type="Pfam" id="PF00618">
    <property type="entry name" value="RasGEF_N"/>
    <property type="match status" value="1"/>
</dbReference>
<accession>A0A2V1AB55</accession>
<dbReference type="PROSITE" id="PS50009">
    <property type="entry name" value="RASGEF_CAT"/>
    <property type="match status" value="1"/>
</dbReference>
<dbReference type="PANTHER" id="PTHR23182:SF1">
    <property type="entry name" value="RHO GTPASE ACTIVATING PROTEIN AT 1A, ISOFORM E"/>
    <property type="match status" value="1"/>
</dbReference>
<dbReference type="InterPro" id="IPR008936">
    <property type="entry name" value="Rho_GTPase_activation_prot"/>
</dbReference>
<dbReference type="Pfam" id="PF00620">
    <property type="entry name" value="RhoGAP"/>
    <property type="match status" value="1"/>
</dbReference>
<dbReference type="InterPro" id="IPR036964">
    <property type="entry name" value="RASGEF_cat_dom_sf"/>
</dbReference>
<dbReference type="SUPFAM" id="SSF48366">
    <property type="entry name" value="Ras GEF"/>
    <property type="match status" value="2"/>
</dbReference>
<dbReference type="GO" id="GO:0016020">
    <property type="term" value="C:membrane"/>
    <property type="evidence" value="ECO:0007669"/>
    <property type="project" value="TreeGrafter"/>
</dbReference>
<dbReference type="GeneID" id="37005179"/>
<dbReference type="Gene3D" id="1.10.840.10">
    <property type="entry name" value="Ras guanine-nucleotide exchange factors catalytic domain"/>
    <property type="match status" value="1"/>
</dbReference>
<dbReference type="SUPFAM" id="SSF48350">
    <property type="entry name" value="GTPase activation domain, GAP"/>
    <property type="match status" value="1"/>
</dbReference>
<evidence type="ECO:0000259" key="4">
    <source>
        <dbReference type="PROSITE" id="PS50238"/>
    </source>
</evidence>
<organism evidence="5 6">
    <name type="scientific">Candidozyma duobushaemuli</name>
    <dbReference type="NCBI Taxonomy" id="1231522"/>
    <lineage>
        <taxon>Eukaryota</taxon>
        <taxon>Fungi</taxon>
        <taxon>Dikarya</taxon>
        <taxon>Ascomycota</taxon>
        <taxon>Saccharomycotina</taxon>
        <taxon>Pichiomycetes</taxon>
        <taxon>Metschnikowiaceae</taxon>
        <taxon>Candidozyma</taxon>
    </lineage>
</organism>
<dbReference type="PANTHER" id="PTHR23182">
    <property type="entry name" value="BREAKPOINT CLUSTER REGION PROTEIN BCR"/>
    <property type="match status" value="1"/>
</dbReference>
<feature type="compositionally biased region" description="Low complexity" evidence="2">
    <location>
        <begin position="677"/>
        <end position="696"/>
    </location>
</feature>
<evidence type="ECO:0000256" key="2">
    <source>
        <dbReference type="SAM" id="MobiDB-lite"/>
    </source>
</evidence>
<proteinExistence type="predicted"/>
<dbReference type="VEuPathDB" id="FungiDB:CXQ87_005181"/>
<dbReference type="InterPro" id="IPR000651">
    <property type="entry name" value="Ras-like_Gua-exchang_fac_N"/>
</dbReference>
<feature type="region of interest" description="Disordered" evidence="2">
    <location>
        <begin position="100"/>
        <end position="173"/>
    </location>
</feature>
<evidence type="ECO:0000256" key="1">
    <source>
        <dbReference type="PROSITE-ProRule" id="PRU00168"/>
    </source>
</evidence>
<dbReference type="EMBL" id="PKFP01000002">
    <property type="protein sequence ID" value="PVH14905.1"/>
    <property type="molecule type" value="Genomic_DNA"/>
</dbReference>
<dbReference type="InterPro" id="IPR037769">
    <property type="entry name" value="Abr/Bcr"/>
</dbReference>
<dbReference type="CDD" id="cd00159">
    <property type="entry name" value="RhoGAP"/>
    <property type="match status" value="1"/>
</dbReference>
<evidence type="ECO:0000313" key="6">
    <source>
        <dbReference type="Proteomes" id="UP000244406"/>
    </source>
</evidence>
<dbReference type="RefSeq" id="XP_025335845.1">
    <property type="nucleotide sequence ID" value="XM_025483610.1"/>
</dbReference>
<dbReference type="GO" id="GO:0005096">
    <property type="term" value="F:GTPase activator activity"/>
    <property type="evidence" value="ECO:0007669"/>
    <property type="project" value="InterPro"/>
</dbReference>
<feature type="compositionally biased region" description="Low complexity" evidence="2">
    <location>
        <begin position="119"/>
        <end position="133"/>
    </location>
</feature>
<feature type="region of interest" description="Disordered" evidence="2">
    <location>
        <begin position="676"/>
        <end position="696"/>
    </location>
</feature>
<evidence type="ECO:0008006" key="7">
    <source>
        <dbReference type="Google" id="ProtNLM"/>
    </source>
</evidence>
<feature type="region of interest" description="Disordered" evidence="2">
    <location>
        <begin position="1"/>
        <end position="40"/>
    </location>
</feature>
<evidence type="ECO:0000259" key="3">
    <source>
        <dbReference type="PROSITE" id="PS50009"/>
    </source>
</evidence>
<dbReference type="SUPFAM" id="SSF50729">
    <property type="entry name" value="PH domain-like"/>
    <property type="match status" value="1"/>
</dbReference>
<dbReference type="SMART" id="SM00324">
    <property type="entry name" value="RhoGAP"/>
    <property type="match status" value="1"/>
</dbReference>
<dbReference type="InterPro" id="IPR000198">
    <property type="entry name" value="RhoGAP_dom"/>
</dbReference>
<sequence>MKSIFRKNRRSVALSHKDDSDSRLESHDNSDSRSAGSKANNPLRSLVIPAYDSVSVKHAWINAAINQPSPLESPETSFRLYRAELKGSVLHLYRPPSSLNARSFRVGTSDRSDGASLHQVPSSAQSTSTAVSSGNGKSTQGRRFLPLQGSDSASVADTTSSSITGPLGSTKMASSASLNTATGSIAPKSTASANTIVPTIQDANTSPGSISYLDRQTPHPDLRYDSPSNTFLSNNSPEALVHHFLFAENNPATAIPDHDPVAHLIVVFPMLPNFSEILSTLHAMLSAIFDGAFGNFSSYKQFTDRSLALFDHVVAHFGGFILKKAEGSMMLKTLSLFDQHPSSVSPTLLASVKSKMLTKQQDLLALVNFKDLATSSQPPDPFIEISSSVFMNDVNLFDFAALITEIDLHFFKSWNSSTDKALLLSSSVANSNTGDTFFRKNPLVFNNDTHVHYLARLLLFHLFAEDTSSKTPQRRARILERWIDLGCLLDKSGNMSSWLGIASIVLSQPLLRLRTVWSYVNQDYIKLLRNDWSPVLFELDRRYLATSNESIDFGRSSSVLYGEENNDLSTSKESYHIMAPRGLGKIYSKDTVIPYFGDLLINNIPHGDVSNLEIVWKKVNYSFDRWNDYLKNLTNSADIINYNQDVLRRYNSMGFIVSNESLNQVLYLGANKEEKSIPSSVPVTSPSESKSSDTFSAHTKEKLRKVLLRLLELNEDPTGLSNIMSNSLKMEPNLPEKYLRPSEAEQTSHGSVQKLQHMNLSSSNLSVTSSSSGISAGYPNADLPEHETMSPFGGTIKETPAEEKLPAFNNNHFKIDLSNYDDLVASQPGLPDSPVDGNHRIVINNDLTLRVDDFVADFDLVSSVSSADRTEEDKLETEDEGLGIDVDDILNSEKFKNLSLQEDHRDEQPASAKEKRHRSFGLVSNYSNNRASQSRSTKFIPRFAPVDTLIDLMLIDSVYFDERYPIELSEFRFVFLLNYSSFMSTKDLLDNLAHRFVHSGNAVISIMKKQHLIRKGEYNPVTFGKFPNWNVDEDVKLAELGDVDYELLLKIQVNILKALLVLLNNFYANFAHDLTNKRTMIKFFKLYTNEILQWYNSNKIDKQLDKYFEELVNYYKKLKKMFVKKTYRPVEVSKFDEFLTHEFRFSNVLHDVPMNRNLPSHKNVHKIEKFIHKFNKLLTLFYKGIKPEDWFRAFNILENQFENYSLLNYSIPKNSAEEQIYVSNIFSYFDSLRDGADNEILMSKFPLVFRKLFRLYHKFKCYLYIQLCDPNIALEERLDRMKTLLIMVKISQLKMGESQFVFEGDSGSIPSCIESAIVNVIYHPASRQLGPLWAKASNSLNAGISESASHGVFKDINDLLPRGIKSSDMLMVQEPLLPCFGWIFELLLEVNKCPNFYNTSINFNKRYLIYKLIKELSVEDMDDTHLEAGEFDFLLKLDESLCQSIKIADIVPNDRHKWDVFGPILKLQQSINEAELAKTDGRIVKNLSGDQNPRTKKSASSLRRQSLNYKTNASSRFKISGLFNRLNSAGGEKVVDYWELPDPSSVVDAKSKPLHSMLLKDYKIFPVYLLPNCLKVDSDSGDVLYLRTPDEEEMRDWSNKLAFANRHWFHSRLLNYKCTSSMITFSLPLETICSRDRSRSPLFLDLIYEAIESEGLHDVGIYRISTSISELSALKQEIDRTGTVDLQARHIDVHALTSCVKSYFRELPDAILTDDVIRELFQLKADNELLSEAMTENGFFAEPYSFVLKKLPRHNFYTLRSLIRHLSRVASQSEHNKMTASNLATVIGPALTEASSAEALVSNFGFINFVLEKLIDNWDAIFNHSNEEN</sequence>
<dbReference type="GO" id="GO:0007264">
    <property type="term" value="P:small GTPase-mediated signal transduction"/>
    <property type="evidence" value="ECO:0007669"/>
    <property type="project" value="InterPro"/>
</dbReference>
<evidence type="ECO:0000313" key="5">
    <source>
        <dbReference type="EMBL" id="PVH14905.1"/>
    </source>
</evidence>
<dbReference type="GO" id="GO:0005085">
    <property type="term" value="F:guanyl-nucleotide exchange factor activity"/>
    <property type="evidence" value="ECO:0007669"/>
    <property type="project" value="UniProtKB-KW"/>
</dbReference>
<feature type="compositionally biased region" description="Low complexity" evidence="2">
    <location>
        <begin position="150"/>
        <end position="162"/>
    </location>
</feature>
<gene>
    <name evidence="5" type="ORF">CXQ87_005181</name>
</gene>
<dbReference type="Proteomes" id="UP000244406">
    <property type="component" value="Unassembled WGS sequence"/>
</dbReference>
<comment type="caution">
    <text evidence="5">The sequence shown here is derived from an EMBL/GenBank/DDBJ whole genome shotgun (WGS) entry which is preliminary data.</text>
</comment>
<keyword evidence="6" id="KW-1185">Reference proteome</keyword>
<keyword evidence="1" id="KW-0344">Guanine-nucleotide releasing factor</keyword>
<dbReference type="Gene3D" id="1.10.555.10">
    <property type="entry name" value="Rho GTPase activation protein"/>
    <property type="match status" value="1"/>
</dbReference>
<dbReference type="InterPro" id="IPR023578">
    <property type="entry name" value="Ras_GEF_dom_sf"/>
</dbReference>
<feature type="domain" description="Rho-GAP" evidence="4">
    <location>
        <begin position="1627"/>
        <end position="1822"/>
    </location>
</feature>